<dbReference type="InterPro" id="IPR036097">
    <property type="entry name" value="HisK_dim/P_sf"/>
</dbReference>
<dbReference type="PROSITE" id="PS50109">
    <property type="entry name" value="HIS_KIN"/>
    <property type="match status" value="1"/>
</dbReference>
<dbReference type="SMART" id="SM00388">
    <property type="entry name" value="HisKA"/>
    <property type="match status" value="1"/>
</dbReference>
<dbReference type="InterPro" id="IPR003018">
    <property type="entry name" value="GAF"/>
</dbReference>
<dbReference type="SMART" id="SM00387">
    <property type="entry name" value="HATPase_c"/>
    <property type="match status" value="1"/>
</dbReference>
<dbReference type="InterPro" id="IPR036890">
    <property type="entry name" value="HATPase_C_sf"/>
</dbReference>
<evidence type="ECO:0000259" key="6">
    <source>
        <dbReference type="PROSITE" id="PS50109"/>
    </source>
</evidence>
<dbReference type="CDD" id="cd00082">
    <property type="entry name" value="HisKA"/>
    <property type="match status" value="1"/>
</dbReference>
<dbReference type="InterPro" id="IPR027417">
    <property type="entry name" value="P-loop_NTPase"/>
</dbReference>
<dbReference type="Gene3D" id="3.30.450.40">
    <property type="match status" value="1"/>
</dbReference>
<dbReference type="SUPFAM" id="SSF56112">
    <property type="entry name" value="Protein kinase-like (PK-like)"/>
    <property type="match status" value="1"/>
</dbReference>
<dbReference type="Pfam" id="PF13191">
    <property type="entry name" value="AAA_16"/>
    <property type="match status" value="1"/>
</dbReference>
<dbReference type="Pfam" id="PF00512">
    <property type="entry name" value="HisKA"/>
    <property type="match status" value="1"/>
</dbReference>
<evidence type="ECO:0000256" key="2">
    <source>
        <dbReference type="ARBA" id="ARBA00012438"/>
    </source>
</evidence>
<feature type="region of interest" description="Disordered" evidence="4">
    <location>
        <begin position="19"/>
        <end position="40"/>
    </location>
</feature>
<feature type="domain" description="PAS" evidence="7">
    <location>
        <begin position="1591"/>
        <end position="1661"/>
    </location>
</feature>
<dbReference type="EC" id="2.7.13.3" evidence="2"/>
<evidence type="ECO:0000256" key="4">
    <source>
        <dbReference type="SAM" id="MobiDB-lite"/>
    </source>
</evidence>
<keyword evidence="10" id="KW-1185">Reference proteome</keyword>
<dbReference type="SUPFAM" id="SSF55785">
    <property type="entry name" value="PYP-like sensor domain (PAS domain)"/>
    <property type="match status" value="2"/>
</dbReference>
<dbReference type="SMART" id="SM00065">
    <property type="entry name" value="GAF"/>
    <property type="match status" value="1"/>
</dbReference>
<dbReference type="SUPFAM" id="SSF55874">
    <property type="entry name" value="ATPase domain of HSP90 chaperone/DNA topoisomerase II/histidine kinase"/>
    <property type="match status" value="1"/>
</dbReference>
<protein>
    <recommendedName>
        <fullName evidence="2">histidine kinase</fullName>
        <ecNumber evidence="2">2.7.13.3</ecNumber>
    </recommendedName>
</protein>
<feature type="domain" description="Protein kinase" evidence="5">
    <location>
        <begin position="1"/>
        <end position="269"/>
    </location>
</feature>
<dbReference type="Gene3D" id="1.10.510.10">
    <property type="entry name" value="Transferase(Phosphotransferase) domain 1"/>
    <property type="match status" value="1"/>
</dbReference>
<dbReference type="PROSITE" id="PS50112">
    <property type="entry name" value="PAS"/>
    <property type="match status" value="2"/>
</dbReference>
<dbReference type="NCBIfam" id="TIGR00229">
    <property type="entry name" value="sensory_box"/>
    <property type="match status" value="2"/>
</dbReference>
<dbReference type="InterPro" id="IPR000719">
    <property type="entry name" value="Prot_kinase_dom"/>
</dbReference>
<dbReference type="PROSITE" id="PS50011">
    <property type="entry name" value="PROTEIN_KINASE_DOM"/>
    <property type="match status" value="1"/>
</dbReference>
<dbReference type="SUPFAM" id="SSF55781">
    <property type="entry name" value="GAF domain-like"/>
    <property type="match status" value="1"/>
</dbReference>
<comment type="catalytic activity">
    <reaction evidence="1">
        <text>ATP + protein L-histidine = ADP + protein N-phospho-L-histidine.</text>
        <dbReference type="EC" id="2.7.13.3"/>
    </reaction>
</comment>
<feature type="domain" description="PAC" evidence="8">
    <location>
        <begin position="1665"/>
        <end position="1715"/>
    </location>
</feature>
<dbReference type="Gene3D" id="1.10.287.130">
    <property type="match status" value="1"/>
</dbReference>
<evidence type="ECO:0000256" key="3">
    <source>
        <dbReference type="ARBA" id="ARBA00022553"/>
    </source>
</evidence>
<dbReference type="SUPFAM" id="SSF47384">
    <property type="entry name" value="Homodimeric domain of signal transducing histidine kinase"/>
    <property type="match status" value="1"/>
</dbReference>
<dbReference type="Gene3D" id="3.30.565.10">
    <property type="entry name" value="Histidine kinase-like ATPase, C-terminal domain"/>
    <property type="match status" value="1"/>
</dbReference>
<dbReference type="RefSeq" id="WP_246530475.1">
    <property type="nucleotide sequence ID" value="NZ_VZQQ01000093.1"/>
</dbReference>
<dbReference type="PANTHER" id="PTHR43642:SF1">
    <property type="entry name" value="HYBRID SIGNAL TRANSDUCTION HISTIDINE KINASE G"/>
    <property type="match status" value="1"/>
</dbReference>
<name>A0ABR7Q1F9_9BURK</name>
<dbReference type="InterPro" id="IPR053159">
    <property type="entry name" value="Hybrid_Histidine_Kinase"/>
</dbReference>
<dbReference type="CDD" id="cd14014">
    <property type="entry name" value="STKc_PknB_like"/>
    <property type="match status" value="1"/>
</dbReference>
<evidence type="ECO:0000313" key="9">
    <source>
        <dbReference type="EMBL" id="MBC8752317.1"/>
    </source>
</evidence>
<keyword evidence="3" id="KW-0597">Phosphoprotein</keyword>
<organism evidence="9 10">
    <name type="scientific">Paraburkholderia podalyriae</name>
    <dbReference type="NCBI Taxonomy" id="1938811"/>
    <lineage>
        <taxon>Bacteria</taxon>
        <taxon>Pseudomonadati</taxon>
        <taxon>Pseudomonadota</taxon>
        <taxon>Betaproteobacteria</taxon>
        <taxon>Burkholderiales</taxon>
        <taxon>Burkholderiaceae</taxon>
        <taxon>Paraburkholderia</taxon>
    </lineage>
</organism>
<dbReference type="Pfam" id="PF13426">
    <property type="entry name" value="PAS_9"/>
    <property type="match status" value="1"/>
</dbReference>
<reference evidence="9 10" key="1">
    <citation type="submission" date="2019-09" db="EMBL/GenBank/DDBJ databases">
        <title>Paraburkholderia podalyriae sp. nov., A South African Podalyria-associated rhizobium.</title>
        <authorList>
            <person name="Mavima L."/>
            <person name="Beukes C.W."/>
            <person name="Palmer M."/>
            <person name="De Meyer S.E."/>
            <person name="James E.K."/>
            <person name="Maluk M."/>
            <person name="Avontuur J.R."/>
            <person name="Chan W.Y."/>
            <person name="Venter S.N."/>
            <person name="Steenkamp E.T."/>
        </authorList>
    </citation>
    <scope>NUCLEOTIDE SEQUENCE [LARGE SCALE GENOMIC DNA]</scope>
    <source>
        <strain evidence="9 10">WC7.3b</strain>
    </source>
</reference>
<evidence type="ECO:0000259" key="5">
    <source>
        <dbReference type="PROSITE" id="PS50011"/>
    </source>
</evidence>
<gene>
    <name evidence="9" type="ORF">F6X42_39620</name>
</gene>
<dbReference type="Gene3D" id="3.30.450.20">
    <property type="entry name" value="PAS domain"/>
    <property type="match status" value="2"/>
</dbReference>
<dbReference type="SMART" id="SM00086">
    <property type="entry name" value="PAC"/>
    <property type="match status" value="2"/>
</dbReference>
<dbReference type="InterPro" id="IPR001610">
    <property type="entry name" value="PAC"/>
</dbReference>
<dbReference type="Proteomes" id="UP000736373">
    <property type="component" value="Unassembled WGS sequence"/>
</dbReference>
<dbReference type="Pfam" id="PF01590">
    <property type="entry name" value="GAF"/>
    <property type="match status" value="1"/>
</dbReference>
<dbReference type="InterPro" id="IPR005467">
    <property type="entry name" value="His_kinase_dom"/>
</dbReference>
<dbReference type="InterPro" id="IPR004358">
    <property type="entry name" value="Sig_transdc_His_kin-like_C"/>
</dbReference>
<dbReference type="SMART" id="SM00220">
    <property type="entry name" value="S_TKc"/>
    <property type="match status" value="1"/>
</dbReference>
<dbReference type="InterPro" id="IPR029016">
    <property type="entry name" value="GAF-like_dom_sf"/>
</dbReference>
<dbReference type="Pfam" id="PF00069">
    <property type="entry name" value="Pkinase"/>
    <property type="match status" value="1"/>
</dbReference>
<dbReference type="Gene3D" id="3.40.50.300">
    <property type="entry name" value="P-loop containing nucleotide triphosphate hydrolases"/>
    <property type="match status" value="1"/>
</dbReference>
<dbReference type="SMART" id="SM00091">
    <property type="entry name" value="PAS"/>
    <property type="match status" value="2"/>
</dbReference>
<evidence type="ECO:0000259" key="8">
    <source>
        <dbReference type="PROSITE" id="PS50113"/>
    </source>
</evidence>
<dbReference type="CDD" id="cd00130">
    <property type="entry name" value="PAS"/>
    <property type="match status" value="2"/>
</dbReference>
<dbReference type="Pfam" id="PF00989">
    <property type="entry name" value="PAS"/>
    <property type="match status" value="1"/>
</dbReference>
<dbReference type="InterPro" id="IPR011009">
    <property type="entry name" value="Kinase-like_dom_sf"/>
</dbReference>
<evidence type="ECO:0000313" key="10">
    <source>
        <dbReference type="Proteomes" id="UP000736373"/>
    </source>
</evidence>
<dbReference type="PANTHER" id="PTHR43642">
    <property type="entry name" value="HYBRID SIGNAL TRANSDUCTION HISTIDINE KINASE G"/>
    <property type="match status" value="1"/>
</dbReference>
<dbReference type="InterPro" id="IPR003661">
    <property type="entry name" value="HisK_dim/P_dom"/>
</dbReference>
<dbReference type="InterPro" id="IPR003594">
    <property type="entry name" value="HATPase_dom"/>
</dbReference>
<dbReference type="EMBL" id="VZQQ01000093">
    <property type="protein sequence ID" value="MBC8752317.1"/>
    <property type="molecule type" value="Genomic_DNA"/>
</dbReference>
<dbReference type="InterPro" id="IPR013767">
    <property type="entry name" value="PAS_fold"/>
</dbReference>
<evidence type="ECO:0000256" key="1">
    <source>
        <dbReference type="ARBA" id="ARBA00000085"/>
    </source>
</evidence>
<dbReference type="Pfam" id="PF02518">
    <property type="entry name" value="HATPase_c"/>
    <property type="match status" value="1"/>
</dbReference>
<dbReference type="InterPro" id="IPR035965">
    <property type="entry name" value="PAS-like_dom_sf"/>
</dbReference>
<feature type="domain" description="PAS" evidence="7">
    <location>
        <begin position="1466"/>
        <end position="1538"/>
    </location>
</feature>
<dbReference type="PRINTS" id="PR00344">
    <property type="entry name" value="BCTRLSENSOR"/>
</dbReference>
<dbReference type="InterPro" id="IPR041664">
    <property type="entry name" value="AAA_16"/>
</dbReference>
<dbReference type="InterPro" id="IPR000014">
    <property type="entry name" value="PAS"/>
</dbReference>
<dbReference type="SUPFAM" id="SSF52540">
    <property type="entry name" value="P-loop containing nucleoside triphosphate hydrolases"/>
    <property type="match status" value="1"/>
</dbReference>
<accession>A0ABR7Q1F9</accession>
<feature type="domain" description="Histidine kinase" evidence="6">
    <location>
        <begin position="1735"/>
        <end position="1951"/>
    </location>
</feature>
<comment type="caution">
    <text evidence="9">The sequence shown here is derived from an EMBL/GenBank/DDBJ whole genome shotgun (WGS) entry which is preliminary data.</text>
</comment>
<dbReference type="PROSITE" id="PS50113">
    <property type="entry name" value="PAC"/>
    <property type="match status" value="2"/>
</dbReference>
<proteinExistence type="predicted"/>
<dbReference type="InterPro" id="IPR000700">
    <property type="entry name" value="PAS-assoc_C"/>
</dbReference>
<evidence type="ECO:0000259" key="7">
    <source>
        <dbReference type="PROSITE" id="PS50112"/>
    </source>
</evidence>
<feature type="domain" description="PAC" evidence="8">
    <location>
        <begin position="1541"/>
        <end position="1590"/>
    </location>
</feature>
<sequence length="1955" mass="215138">MRNSFQVLWDDGERIFCRGRRPGDGDGGGDDVLIARPAAEHPPPGILERLAHEFGLKDELDGGWAVRSLELVREGGQTLLVLEDPGGDPLAQLLGAPMEVGRVLRLAIGIAAALGKLHQRGLVHKDLKPAHILVNCVDGHARLTGFGLASRLPRERQAPAPPETIAGTFAYMAPEQTGRMNRSIDSRSDLYSFGVMLYQMLTGALPFTAADPMEWVHCHIARKPVPPSERSERIPVPVSQIVLKLLAKTAEARYQTAAGVERDLQHCLADWERQHRIDDFPLGEHDTPDRLLIPEKLYGRAREVETLLASFDRVVKGGAPELILVSGYSGIGKSALVNELHKVLVPSRGLFASGKFDQYKRDIPYSTLVQAFQGLVRPLLGKRDTELARWRDALLEALGPNARLMTDLIPELKLIVGDPPPVPELEPQQAQRRFQLVFGRFIGVFARPDHPLALFLDDLQWLDAATLDLLEDLLTRSDLQHLMLIGAYRDNEVDAQHPLMGKLQAIRSTGAKVDEVTLAPLAREHIEQLIADALHGEPERVAPLAQLVHEKTAGNPFFVIQFLHALADEDLLTFDYDAACWSWNLDRIYAKGYTDNVVDLMVGKVTRLPADTQQALQLLACLGNTAAITMLAIVLGTSDKQVHAALWPAVREELIERLDGSYRFIHDRVQEAAHSQIPEASRAEVHLRIGRLLAAHTPPGKREEAIFDIVSQLNRGAALITEQEEGDQLAEFNLIAGKRAKGATAYAAALAYLVAGGAQLAEDCWARRHELIFALELNRAECEFLTGQLSVADERLAALSTRATTTVEQAMVACSHIDVCATLDQSGRAVAVGLDYLRHVGIGWSLHPKEDAVRREYKRIGSLLGGRTIEELIDLPPMEDPATLATVEVLGKLVPSALSTDANLASLTTCKAVSLSLERGNCDASCVAYVRLGMVAGPRFGDYQTGFRFGQLGYELVERRGLKRFEASTYLCFALFVVPWMKHARACRDLLRRAFEAANRIGDLTHGAYTCSLLNSDLLFAGAPLPEVQGEAEHGLAFAEKARFGLVIDIITTQLALVWMLRGLTLKFGCLDDAQFNELRIEQHLSSNPALKLAACWYWIRKLQARYMAGDYAAAIDAASKAQRLLWTSTSNLEEADYHFYAALARAAWCDTVPANERRPHLDAVAEHHRQLEIWAENCPENFENRAALVGAELARLEGRNFDAERLYEQAIHSAQANGFVHNEALANELASRFYAAHGFEKIARVYLQDACYCYLRWGADGKVRQLEERYPHLRTEKSAPAPTSTIATTVEHLDLATVIRVSQAVSGEIVLEKLIKTLMRTAIEQAGAERGLLILSDGGEHRIAAEATSGGDATQLQLRDVPVSAAMLPESVLYHVLRTRESVILDEAVAEPPFATDPYIRQQRARSILCLPLMNQARLTGALYLENNLTTCVFSPARIAVLRLVAAQAAIALENARLYRDLAGREAKVRRLVDANIIGIIVWNTDGDILEANDAFLRMVGYEREDLVAGRVRWADLTPPEWRESTEQALAAVGEMGRSQPYEKEYLRKDGSRVPVMIGGASIEAGGKEGVAFVLDLTERKRAEEALRQSEEQWKAVFENNPTMFFMVDAAGIILSVNLLGAEQLGYTADELTGSPVQNLFLEADREAVQRNTALCLEQLGRPMSWELRKVRKDGAVLWVRETARTMLIKKRPVVLIVCEDITEAKRAAEALREVQIELAHANRVATMGQLAASIAHEVNQPIAATVTNAQAALRWLSAQPLDADKVRQALGRIVKDANRAEDVIGRIRELIRKAPPRKERMDLNEAIREVIELTRGEATKRGASVQTQLAGGLPHIEGDRVQLQQVLLNLVINAIEAMSGVSDGAREIIVTTGTADAGCVLVAVLDSGPGFAADSAEHVFAPFYTTKSAGLGMGLSICRSIIEAHGGRLWASANVPRGAVFQFTVPVYPELLS</sequence>